<accession>A0ABV5YHK1</accession>
<evidence type="ECO:0000313" key="1">
    <source>
        <dbReference type="EMBL" id="MFB9834534.1"/>
    </source>
</evidence>
<dbReference type="Pfam" id="PF13189">
    <property type="entry name" value="Cytidylate_kin2"/>
    <property type="match status" value="1"/>
</dbReference>
<sequence>MAPSRIVMVSGFTAAGKTTHSRLLATALGWRYVSMSRIRRSYVVGSSSSEEEWIPEGDRLRSANTALDHEMDRRLAELVESSDEPVVVDAWLQPWLCESKNAVRVWLHSDFSSRLLKAQVSRLRSGLRPSPVIRTTIADKDAFSVEHFRRLYGIEFGPDPDIFDLRLDNSEWIGEATIRASDEGISRFAPIFNMHVDAILQAGKDGT</sequence>
<name>A0ABV5YHK1_9ACTN</name>
<dbReference type="Gene3D" id="3.40.50.300">
    <property type="entry name" value="P-loop containing nucleotide triphosphate hydrolases"/>
    <property type="match status" value="1"/>
</dbReference>
<reference evidence="1 2" key="1">
    <citation type="submission" date="2024-09" db="EMBL/GenBank/DDBJ databases">
        <authorList>
            <person name="Sun Q."/>
            <person name="Mori K."/>
        </authorList>
    </citation>
    <scope>NUCLEOTIDE SEQUENCE [LARGE SCALE GENOMIC DNA]</scope>
    <source>
        <strain evidence="1 2">TBRC 0563</strain>
    </source>
</reference>
<dbReference type="GO" id="GO:0016301">
    <property type="term" value="F:kinase activity"/>
    <property type="evidence" value="ECO:0007669"/>
    <property type="project" value="UniProtKB-KW"/>
</dbReference>
<keyword evidence="1" id="KW-0418">Kinase</keyword>
<dbReference type="SUPFAM" id="SSF52540">
    <property type="entry name" value="P-loop containing nucleoside triphosphate hydrolases"/>
    <property type="match status" value="1"/>
</dbReference>
<protein>
    <submittedName>
        <fullName evidence="1">Cytidylate kinase family protein</fullName>
    </submittedName>
</protein>
<dbReference type="InterPro" id="IPR027417">
    <property type="entry name" value="P-loop_NTPase"/>
</dbReference>
<proteinExistence type="predicted"/>
<organism evidence="1 2">
    <name type="scientific">Actinoallomurus acaciae</name>
    <dbReference type="NCBI Taxonomy" id="502577"/>
    <lineage>
        <taxon>Bacteria</taxon>
        <taxon>Bacillati</taxon>
        <taxon>Actinomycetota</taxon>
        <taxon>Actinomycetes</taxon>
        <taxon>Streptosporangiales</taxon>
        <taxon>Thermomonosporaceae</taxon>
        <taxon>Actinoallomurus</taxon>
    </lineage>
</organism>
<dbReference type="RefSeq" id="WP_378204318.1">
    <property type="nucleotide sequence ID" value="NZ_JBHLZP010000144.1"/>
</dbReference>
<keyword evidence="2" id="KW-1185">Reference proteome</keyword>
<gene>
    <name evidence="1" type="ORF">ACFFNX_20325</name>
</gene>
<dbReference type="EMBL" id="JBHLZP010000144">
    <property type="protein sequence ID" value="MFB9834534.1"/>
    <property type="molecule type" value="Genomic_DNA"/>
</dbReference>
<evidence type="ECO:0000313" key="2">
    <source>
        <dbReference type="Proteomes" id="UP001589627"/>
    </source>
</evidence>
<dbReference type="Proteomes" id="UP001589627">
    <property type="component" value="Unassembled WGS sequence"/>
</dbReference>
<comment type="caution">
    <text evidence="1">The sequence shown here is derived from an EMBL/GenBank/DDBJ whole genome shotgun (WGS) entry which is preliminary data.</text>
</comment>
<keyword evidence="1" id="KW-0808">Transferase</keyword>